<evidence type="ECO:0000256" key="1">
    <source>
        <dbReference type="SAM" id="MobiDB-lite"/>
    </source>
</evidence>
<dbReference type="AlphaFoldDB" id="A0A0B7JM56"/>
<evidence type="ECO:0000313" key="2">
    <source>
        <dbReference type="EMBL" id="CEO45949.1"/>
    </source>
</evidence>
<organism evidence="2">
    <name type="scientific">Bionectria ochroleuca</name>
    <name type="common">Gliocladium roseum</name>
    <dbReference type="NCBI Taxonomy" id="29856"/>
    <lineage>
        <taxon>Eukaryota</taxon>
        <taxon>Fungi</taxon>
        <taxon>Dikarya</taxon>
        <taxon>Ascomycota</taxon>
        <taxon>Pezizomycotina</taxon>
        <taxon>Sordariomycetes</taxon>
        <taxon>Hypocreomycetidae</taxon>
        <taxon>Hypocreales</taxon>
        <taxon>Bionectriaceae</taxon>
        <taxon>Clonostachys</taxon>
    </lineage>
</organism>
<dbReference type="EMBL" id="CDPU01000003">
    <property type="protein sequence ID" value="CEO45949.1"/>
    <property type="molecule type" value="Genomic_DNA"/>
</dbReference>
<gene>
    <name evidence="2" type="ORF">BN869_000002004_1</name>
</gene>
<accession>A0A0B7JM56</accession>
<sequence length="154" mass="17041">MDEMAGYLSDVLLSGATVDQLTAFVDIYDVAILEGSPFRTSIFNDWYPGFRSLAAILGDMVFTLAWPSCNDPPNRPRYLAATRLCVTSGAQWDHRAAMADRKAAATTESKANMKDEGTKTAKDKDDIMAAANNQHKSPKKRRKVNHGETVYEVH</sequence>
<proteinExistence type="predicted"/>
<feature type="region of interest" description="Disordered" evidence="1">
    <location>
        <begin position="103"/>
        <end position="154"/>
    </location>
</feature>
<name>A0A0B7JM56_BIOOC</name>
<feature type="compositionally biased region" description="Basic and acidic residues" evidence="1">
    <location>
        <begin position="145"/>
        <end position="154"/>
    </location>
</feature>
<reference evidence="2" key="1">
    <citation type="submission" date="2015-01" db="EMBL/GenBank/DDBJ databases">
        <authorList>
            <person name="Durling Mikael"/>
        </authorList>
    </citation>
    <scope>NUCLEOTIDE SEQUENCE</scope>
</reference>
<feature type="compositionally biased region" description="Basic and acidic residues" evidence="1">
    <location>
        <begin position="111"/>
        <end position="127"/>
    </location>
</feature>
<protein>
    <submittedName>
        <fullName evidence="2">Uncharacterized protein</fullName>
    </submittedName>
</protein>